<organism evidence="1">
    <name type="scientific">Pedococcus sp. KACC 23699</name>
    <dbReference type="NCBI Taxonomy" id="3149228"/>
    <lineage>
        <taxon>Bacteria</taxon>
        <taxon>Bacillati</taxon>
        <taxon>Actinomycetota</taxon>
        <taxon>Actinomycetes</taxon>
        <taxon>Micrococcales</taxon>
        <taxon>Intrasporangiaceae</taxon>
        <taxon>Pedococcus</taxon>
    </lineage>
</organism>
<name>A0AAU7JX04_9MICO</name>
<gene>
    <name evidence="1" type="ORF">ABEG17_05520</name>
</gene>
<proteinExistence type="predicted"/>
<dbReference type="AlphaFoldDB" id="A0AAU7JX04"/>
<sequence length="45" mass="5001">MLDAIYEDDVHVVLDSKPTRAGQGSSITAKIRRGPVRLTEYWPTG</sequence>
<evidence type="ECO:0000313" key="1">
    <source>
        <dbReference type="EMBL" id="XBO44802.1"/>
    </source>
</evidence>
<dbReference type="RefSeq" id="WP_406832285.1">
    <property type="nucleotide sequence ID" value="NZ_CP157483.1"/>
</dbReference>
<dbReference type="EMBL" id="CP157483">
    <property type="protein sequence ID" value="XBO44802.1"/>
    <property type="molecule type" value="Genomic_DNA"/>
</dbReference>
<accession>A0AAU7JX04</accession>
<reference evidence="1" key="1">
    <citation type="submission" date="2024-05" db="EMBL/GenBank/DDBJ databases">
        <authorList>
            <person name="Kim S."/>
            <person name="Heo J."/>
            <person name="Choi H."/>
            <person name="Choi Y."/>
            <person name="Kwon S.-W."/>
            <person name="Kim Y."/>
        </authorList>
    </citation>
    <scope>NUCLEOTIDE SEQUENCE</scope>
    <source>
        <strain evidence="1">KACC 23699</strain>
    </source>
</reference>
<protein>
    <submittedName>
        <fullName evidence="1">Uncharacterized protein</fullName>
    </submittedName>
</protein>